<dbReference type="NCBIfam" id="TIGR01372">
    <property type="entry name" value="soxA"/>
    <property type="match status" value="1"/>
</dbReference>
<reference evidence="6" key="1">
    <citation type="submission" date="2020-07" db="EMBL/GenBank/DDBJ databases">
        <title>Genome sequences of bacteria associated with the marine, planktonic diatom Thalassiosira profunda strain ECT2AJA-044.</title>
        <authorList>
            <person name="Gargas C.B."/>
            <person name="Roberts W.R."/>
            <person name="Alverson A.J."/>
        </authorList>
    </citation>
    <scope>NUCLEOTIDE SEQUENCE</scope>
    <source>
        <strain evidence="6">ECT2AJA-044</strain>
    </source>
</reference>
<dbReference type="SUPFAM" id="SSF51905">
    <property type="entry name" value="FAD/NAD(P)-binding domain"/>
    <property type="match status" value="1"/>
</dbReference>
<protein>
    <submittedName>
        <fullName evidence="6">Sarcosine oxidase subunit alpha family protein</fullName>
    </submittedName>
</protein>
<evidence type="ECO:0000259" key="5">
    <source>
        <dbReference type="Pfam" id="PF17806"/>
    </source>
</evidence>
<dbReference type="PRINTS" id="PR00411">
    <property type="entry name" value="PNDRDTASEI"/>
</dbReference>
<dbReference type="InterPro" id="IPR042204">
    <property type="entry name" value="2Fe-2S-bd_N"/>
</dbReference>
<sequence length="982" mass="106979">MSGYRLSGGLVDHGTALGFKFDGQSYNGLQGDTLASALLANGVQLMGRSFKYHRPRGVVTAGSEEPNALVELREGARQEPNTRATTIELYDGLVANSQNRFPSLKRDFLAINDLFSDFLSAGFYYKTFMWPKAFWEKLYEPAIRRAAGLGSVTEENDPDAYDKGFLHCDVLVIGSGPAGLMAALTAGRAGARVILAEEDKLLGGRLLAETMSIADQSGSDWAAATQAELASLPNVRIMPRTTVFGAYDHGIYGALERNADHLITPGAGKPRQTMWRIYSKRAIVAAGAHERHIGFANNDRPGIMMASAVRAYANRWATATAKSVLVFTNNDDGYKTARDLMAKGVNVPAVVDTRNEGPEIDGTEVHRGGVILDTKGRHGVTEAIVQTAKGYTTNILCGSIAVSGGYSPNLGMTCHQRGRPEWREDIAAFVPAGDLPPGQIVAGAARGVYDMGNVMADGVSQAKQALNDLGIKSKVMTLPEVEGEATGISAYWYVPSKKRAWVDFQNDVTVKDVKLAHQEGYVSVEHLKRYTTLGMATDQGKTANVLGLAVMAEKTGKSIPETGTTIYRPPYVPVAMGALAGRSTLENFRPKRLTPSHKWAEEQGAVFQEVGLWMRAMWFPQKGETTWRQSVDREVIATRTNVGICDVTTLGKIDVQGKDAGEFLSKLYVNGFAKLPVGKVRYGLMMREDGMLYDDGTAARFAEDHYVVTTTTANAVLVYRNMDFARQCLFPEMDVQIISTTDAWAQFAVAGPKSRELLARIVDKDHDISNEAFPFMGCAEITVCGGLKARLFRISFSGELAYEIAVPTRYGDALVRRMMEVGADLGVTPYGLEALNVMRIEKGHVTGAEIDGRMTALNMGLDRMVSRKKDCIGFHNSQREAQLDPNGPRLVGLRSLNGQGIHAGSHLMNETGEVSAWVDQGHVTSVCYSPMLKEYIGLGYVNGGDQRMGEKLRAVNPIKNYETPVEIVSAHFFDPEGGRLRD</sequence>
<feature type="domain" description="Aminomethyltransferase C-terminal" evidence="4">
    <location>
        <begin position="889"/>
        <end position="974"/>
    </location>
</feature>
<dbReference type="InterPro" id="IPR006277">
    <property type="entry name" value="Sarcosine_oxidase_asu"/>
</dbReference>
<dbReference type="Pfam" id="PF12831">
    <property type="entry name" value="FAD_oxidored"/>
    <property type="match status" value="1"/>
</dbReference>
<dbReference type="Gene3D" id="3.10.20.440">
    <property type="entry name" value="2Fe-2S iron-sulphur cluster binding domain, sarcosine oxidase, alpha subunit, N-terminal domain"/>
    <property type="match status" value="1"/>
</dbReference>
<accession>A0A975ESA0</accession>
<dbReference type="PRINTS" id="PR00368">
    <property type="entry name" value="FADPNR"/>
</dbReference>
<name>A0A975ESA0_9RHOB</name>
<evidence type="ECO:0000313" key="6">
    <source>
        <dbReference type="EMBL" id="QTN37233.1"/>
    </source>
</evidence>
<evidence type="ECO:0000259" key="4">
    <source>
        <dbReference type="Pfam" id="PF08669"/>
    </source>
</evidence>
<dbReference type="PANTHER" id="PTHR43757:SF2">
    <property type="entry name" value="AMINOMETHYLTRANSFERASE, MITOCHONDRIAL"/>
    <property type="match status" value="1"/>
</dbReference>
<dbReference type="InterPro" id="IPR028896">
    <property type="entry name" value="GcvT/YgfZ/DmdA"/>
</dbReference>
<dbReference type="Pfam" id="PF17806">
    <property type="entry name" value="SO_alpha_A3"/>
    <property type="match status" value="1"/>
</dbReference>
<dbReference type="SUPFAM" id="SSF103025">
    <property type="entry name" value="Folate-binding domain"/>
    <property type="match status" value="1"/>
</dbReference>
<dbReference type="InterPro" id="IPR041854">
    <property type="entry name" value="BFD-like_2Fe2S-bd_dom_sf"/>
</dbReference>
<evidence type="ECO:0000259" key="3">
    <source>
        <dbReference type="Pfam" id="PF01571"/>
    </source>
</evidence>
<dbReference type="EMBL" id="CP060010">
    <property type="protein sequence ID" value="QTN37233.1"/>
    <property type="molecule type" value="Genomic_DNA"/>
</dbReference>
<organism evidence="6 7">
    <name type="scientific">Cognatishimia activa</name>
    <dbReference type="NCBI Taxonomy" id="1715691"/>
    <lineage>
        <taxon>Bacteria</taxon>
        <taxon>Pseudomonadati</taxon>
        <taxon>Pseudomonadota</taxon>
        <taxon>Alphaproteobacteria</taxon>
        <taxon>Rhodobacterales</taxon>
        <taxon>Paracoccaceae</taxon>
        <taxon>Cognatishimia</taxon>
    </lineage>
</organism>
<dbReference type="InterPro" id="IPR041117">
    <property type="entry name" value="SoxA_A3"/>
</dbReference>
<dbReference type="Pfam" id="PF08669">
    <property type="entry name" value="GCV_T_C"/>
    <property type="match status" value="1"/>
</dbReference>
<dbReference type="Gene3D" id="3.50.50.60">
    <property type="entry name" value="FAD/NAD(P)-binding domain"/>
    <property type="match status" value="1"/>
</dbReference>
<dbReference type="PANTHER" id="PTHR43757">
    <property type="entry name" value="AMINOMETHYLTRANSFERASE"/>
    <property type="match status" value="1"/>
</dbReference>
<evidence type="ECO:0000256" key="1">
    <source>
        <dbReference type="ARBA" id="ARBA00008609"/>
    </source>
</evidence>
<dbReference type="Pfam" id="PF13510">
    <property type="entry name" value="Fer2_4"/>
    <property type="match status" value="1"/>
</dbReference>
<dbReference type="AlphaFoldDB" id="A0A975ESA0"/>
<dbReference type="GO" id="GO:0046653">
    <property type="term" value="P:tetrahydrofolate metabolic process"/>
    <property type="evidence" value="ECO:0007669"/>
    <property type="project" value="InterPro"/>
</dbReference>
<dbReference type="Proteomes" id="UP000665026">
    <property type="component" value="Chromosome"/>
</dbReference>
<comment type="similarity">
    <text evidence="1">Belongs to the GcvT family.</text>
</comment>
<feature type="domain" description="GCVT N-terminal" evidence="3">
    <location>
        <begin position="597"/>
        <end position="869"/>
    </location>
</feature>
<dbReference type="Pfam" id="PF01571">
    <property type="entry name" value="GCV_T"/>
    <property type="match status" value="1"/>
</dbReference>
<dbReference type="InterPro" id="IPR027266">
    <property type="entry name" value="TrmE/GcvT-like"/>
</dbReference>
<dbReference type="RefSeq" id="WP_209357941.1">
    <property type="nucleotide sequence ID" value="NZ_CP060010.1"/>
</dbReference>
<evidence type="ECO:0000256" key="2">
    <source>
        <dbReference type="ARBA" id="ARBA00023002"/>
    </source>
</evidence>
<dbReference type="KEGG" id="cact:HZ995_06960"/>
<proteinExistence type="inferred from homology"/>
<feature type="domain" description="SoxA A3" evidence="5">
    <location>
        <begin position="497"/>
        <end position="582"/>
    </location>
</feature>
<dbReference type="Gene3D" id="3.30.1360.120">
    <property type="entry name" value="Probable tRNA modification gtpase trme, domain 1"/>
    <property type="match status" value="1"/>
</dbReference>
<dbReference type="GO" id="GO:0008115">
    <property type="term" value="F:sarcosine oxidase activity"/>
    <property type="evidence" value="ECO:0007669"/>
    <property type="project" value="InterPro"/>
</dbReference>
<dbReference type="PIRSF" id="PIRSF037980">
    <property type="entry name" value="SoxA"/>
    <property type="match status" value="1"/>
</dbReference>
<gene>
    <name evidence="6" type="ORF">HZ995_06960</name>
</gene>
<dbReference type="InterPro" id="IPR036188">
    <property type="entry name" value="FAD/NAD-bd_sf"/>
</dbReference>
<dbReference type="SUPFAM" id="SSF101790">
    <property type="entry name" value="Aminomethyltransferase beta-barrel domain"/>
    <property type="match status" value="1"/>
</dbReference>
<dbReference type="InterPro" id="IPR006222">
    <property type="entry name" value="GCVT_N"/>
</dbReference>
<dbReference type="InterPro" id="IPR013977">
    <property type="entry name" value="GcvT_C"/>
</dbReference>
<dbReference type="Gene3D" id="1.10.10.1100">
    <property type="entry name" value="BFD-like [2Fe-2S]-binding domain"/>
    <property type="match status" value="1"/>
</dbReference>
<dbReference type="InterPro" id="IPR029043">
    <property type="entry name" value="GcvT/YgfZ_C"/>
</dbReference>
<evidence type="ECO:0000313" key="7">
    <source>
        <dbReference type="Proteomes" id="UP000665026"/>
    </source>
</evidence>
<keyword evidence="2" id="KW-0560">Oxidoreductase</keyword>